<dbReference type="PANTHER" id="PTHR30561">
    <property type="entry name" value="SMR FAMILY PROTON-DEPENDENT DRUG EFFLUX TRANSPORTER SUGE"/>
    <property type="match status" value="1"/>
</dbReference>
<keyword evidence="3" id="KW-1003">Cell membrane</keyword>
<keyword evidence="7 12" id="KW-0812">Transmembrane</keyword>
<evidence type="ECO:0000256" key="12">
    <source>
        <dbReference type="SAM" id="Phobius"/>
    </source>
</evidence>
<evidence type="ECO:0000256" key="2">
    <source>
        <dbReference type="ARBA" id="ARBA00007362"/>
    </source>
</evidence>
<keyword evidence="15" id="KW-1185">Reference proteome</keyword>
<keyword evidence="5" id="KW-0997">Cell inner membrane</keyword>
<protein>
    <submittedName>
        <fullName evidence="14">DMT family transporter</fullName>
    </submittedName>
</protein>
<dbReference type="RefSeq" id="WP_343910348.1">
    <property type="nucleotide sequence ID" value="NZ_BAAAJE010000029.1"/>
</dbReference>
<feature type="transmembrane region" description="Helical" evidence="12">
    <location>
        <begin position="231"/>
        <end position="250"/>
    </location>
</feature>
<reference evidence="14 15" key="1">
    <citation type="journal article" date="2019" name="Int. J. Syst. Evol. Microbiol.">
        <title>The Global Catalogue of Microorganisms (GCM) 10K type strain sequencing project: providing services to taxonomists for standard genome sequencing and annotation.</title>
        <authorList>
            <consortium name="The Broad Institute Genomics Platform"/>
            <consortium name="The Broad Institute Genome Sequencing Center for Infectious Disease"/>
            <person name="Wu L."/>
            <person name="Ma J."/>
        </authorList>
    </citation>
    <scope>NUCLEOTIDE SEQUENCE [LARGE SCALE GENOMIC DNA]</scope>
    <source>
        <strain evidence="14 15">JCM 11813</strain>
    </source>
</reference>
<dbReference type="EMBL" id="BAAAJE010000029">
    <property type="protein sequence ID" value="GAA1161540.1"/>
    <property type="molecule type" value="Genomic_DNA"/>
</dbReference>
<gene>
    <name evidence="14" type="ORF">GCM10009606_44420</name>
</gene>
<evidence type="ECO:0000256" key="9">
    <source>
        <dbReference type="ARBA" id="ARBA00022989"/>
    </source>
</evidence>
<evidence type="ECO:0000256" key="8">
    <source>
        <dbReference type="ARBA" id="ARBA00022985"/>
    </source>
</evidence>
<keyword evidence="8" id="KW-0448">Lipopolysaccharide biosynthesis</keyword>
<dbReference type="PANTHER" id="PTHR30561:SF9">
    <property type="entry name" value="4-AMINO-4-DEOXY-L-ARABINOSE-PHOSPHOUNDECAPRENOL FLIPPASE SUBUNIT ARNF-RELATED"/>
    <property type="match status" value="1"/>
</dbReference>
<evidence type="ECO:0000256" key="1">
    <source>
        <dbReference type="ARBA" id="ARBA00004651"/>
    </source>
</evidence>
<keyword evidence="6" id="KW-0441">Lipid A biosynthesis</keyword>
<evidence type="ECO:0000256" key="5">
    <source>
        <dbReference type="ARBA" id="ARBA00022519"/>
    </source>
</evidence>
<evidence type="ECO:0000256" key="10">
    <source>
        <dbReference type="ARBA" id="ARBA00023098"/>
    </source>
</evidence>
<keyword evidence="9 12" id="KW-1133">Transmembrane helix</keyword>
<comment type="subcellular location">
    <subcellularLocation>
        <location evidence="1">Cell membrane</location>
        <topology evidence="1">Multi-pass membrane protein</topology>
    </subcellularLocation>
</comment>
<dbReference type="Proteomes" id="UP001499979">
    <property type="component" value="Unassembled WGS sequence"/>
</dbReference>
<keyword evidence="11 12" id="KW-0472">Membrane</keyword>
<evidence type="ECO:0000256" key="6">
    <source>
        <dbReference type="ARBA" id="ARBA00022556"/>
    </source>
</evidence>
<keyword evidence="4" id="KW-0444">Lipid biosynthesis</keyword>
<feature type="transmembrane region" description="Helical" evidence="12">
    <location>
        <begin position="140"/>
        <end position="161"/>
    </location>
</feature>
<evidence type="ECO:0000259" key="13">
    <source>
        <dbReference type="Pfam" id="PF00892"/>
    </source>
</evidence>
<sequence>MDAAALSLTLLAAVVHAGWNQLLAGSADPPARIGVAMLVGAVATAPVALVGFRWDASAWPYVGLSVAFELAYVVLLAAAYRVAPMSTVYPVARGSAPVLVLVVGALLGVAVGWVPAIGVVLVVAGILLVRGPEHASSSGVLMALAIGACIAGYTLVDAHGIDHASVAAYLLVVMGLTAVAQVSLAARGRGVASLVGAALGRDEWWRTVLAGLGFFLSYGLVLVALRTAPAGLVAAVRETSVVIAVLMLGLTGQEPVRRRTVLGAAVVAAGVALVVV</sequence>
<feature type="transmembrane region" description="Helical" evidence="12">
    <location>
        <begin position="33"/>
        <end position="52"/>
    </location>
</feature>
<name>A0ABN1UPT1_9ACTN</name>
<evidence type="ECO:0000256" key="11">
    <source>
        <dbReference type="ARBA" id="ARBA00023136"/>
    </source>
</evidence>
<feature type="transmembrane region" description="Helical" evidence="12">
    <location>
        <begin position="207"/>
        <end position="225"/>
    </location>
</feature>
<accession>A0ABN1UPT1</accession>
<evidence type="ECO:0000313" key="14">
    <source>
        <dbReference type="EMBL" id="GAA1161540.1"/>
    </source>
</evidence>
<comment type="similarity">
    <text evidence="2">Belongs to the EamA transporter family.</text>
</comment>
<dbReference type="InterPro" id="IPR000390">
    <property type="entry name" value="Small_drug/metabolite_transptr"/>
</dbReference>
<feature type="transmembrane region" description="Helical" evidence="12">
    <location>
        <begin position="100"/>
        <end position="128"/>
    </location>
</feature>
<feature type="transmembrane region" description="Helical" evidence="12">
    <location>
        <begin position="59"/>
        <end position="80"/>
    </location>
</feature>
<evidence type="ECO:0000256" key="4">
    <source>
        <dbReference type="ARBA" id="ARBA00022516"/>
    </source>
</evidence>
<comment type="caution">
    <text evidence="14">The sequence shown here is derived from an EMBL/GenBank/DDBJ whole genome shotgun (WGS) entry which is preliminary data.</text>
</comment>
<dbReference type="Pfam" id="PF00892">
    <property type="entry name" value="EamA"/>
    <property type="match status" value="1"/>
</dbReference>
<evidence type="ECO:0000256" key="3">
    <source>
        <dbReference type="ARBA" id="ARBA00022475"/>
    </source>
</evidence>
<evidence type="ECO:0000256" key="7">
    <source>
        <dbReference type="ARBA" id="ARBA00022692"/>
    </source>
</evidence>
<dbReference type="SUPFAM" id="SSF103481">
    <property type="entry name" value="Multidrug resistance efflux transporter EmrE"/>
    <property type="match status" value="2"/>
</dbReference>
<feature type="domain" description="EamA" evidence="13">
    <location>
        <begin position="138"/>
        <end position="275"/>
    </location>
</feature>
<feature type="transmembrane region" description="Helical" evidence="12">
    <location>
        <begin position="167"/>
        <end position="186"/>
    </location>
</feature>
<dbReference type="Gene3D" id="1.10.3730.20">
    <property type="match status" value="2"/>
</dbReference>
<dbReference type="InterPro" id="IPR037185">
    <property type="entry name" value="EmrE-like"/>
</dbReference>
<evidence type="ECO:0000313" key="15">
    <source>
        <dbReference type="Proteomes" id="UP001499979"/>
    </source>
</evidence>
<proteinExistence type="inferred from homology"/>
<organism evidence="14 15">
    <name type="scientific">Nocardioides aquiterrae</name>
    <dbReference type="NCBI Taxonomy" id="203799"/>
    <lineage>
        <taxon>Bacteria</taxon>
        <taxon>Bacillati</taxon>
        <taxon>Actinomycetota</taxon>
        <taxon>Actinomycetes</taxon>
        <taxon>Propionibacteriales</taxon>
        <taxon>Nocardioidaceae</taxon>
        <taxon>Nocardioides</taxon>
    </lineage>
</organism>
<dbReference type="InterPro" id="IPR000620">
    <property type="entry name" value="EamA_dom"/>
</dbReference>
<keyword evidence="10" id="KW-0443">Lipid metabolism</keyword>